<dbReference type="InterPro" id="IPR036388">
    <property type="entry name" value="WH-like_DNA-bd_sf"/>
</dbReference>
<dbReference type="GO" id="GO:0000976">
    <property type="term" value="F:transcription cis-regulatory region binding"/>
    <property type="evidence" value="ECO:0007669"/>
    <property type="project" value="TreeGrafter"/>
</dbReference>
<dbReference type="Pfam" id="PF00072">
    <property type="entry name" value="Response_reg"/>
    <property type="match status" value="1"/>
</dbReference>
<dbReference type="PROSITE" id="PS50110">
    <property type="entry name" value="RESPONSE_REGULATORY"/>
    <property type="match status" value="1"/>
</dbReference>
<evidence type="ECO:0000259" key="11">
    <source>
        <dbReference type="PROSITE" id="PS51755"/>
    </source>
</evidence>
<dbReference type="SUPFAM" id="SSF52172">
    <property type="entry name" value="CheY-like"/>
    <property type="match status" value="1"/>
</dbReference>
<proteinExistence type="predicted"/>
<feature type="domain" description="Response regulatory" evidence="10">
    <location>
        <begin position="7"/>
        <end position="120"/>
    </location>
</feature>
<reference evidence="12" key="1">
    <citation type="submission" date="2014-07" db="EMBL/GenBank/DDBJ databases">
        <authorList>
            <person name="Hornung V.Bastian."/>
        </authorList>
    </citation>
    <scope>NUCLEOTIDE SEQUENCE</scope>
    <source>
        <strain evidence="12">PCE-S</strain>
    </source>
</reference>
<dbReference type="GO" id="GO:0005829">
    <property type="term" value="C:cytosol"/>
    <property type="evidence" value="ECO:0007669"/>
    <property type="project" value="TreeGrafter"/>
</dbReference>
<dbReference type="Gene3D" id="3.40.50.2300">
    <property type="match status" value="1"/>
</dbReference>
<protein>
    <recommendedName>
        <fullName evidence="1">Stage 0 sporulation protein A homolog</fullName>
    </recommendedName>
</protein>
<dbReference type="InterPro" id="IPR039420">
    <property type="entry name" value="WalR-like"/>
</dbReference>
<dbReference type="GO" id="GO:0032993">
    <property type="term" value="C:protein-DNA complex"/>
    <property type="evidence" value="ECO:0007669"/>
    <property type="project" value="TreeGrafter"/>
</dbReference>
<dbReference type="SMART" id="SM00862">
    <property type="entry name" value="Trans_reg_C"/>
    <property type="match status" value="1"/>
</dbReference>
<dbReference type="EMBL" id="LK996017">
    <property type="protein sequence ID" value="CDX03789.1"/>
    <property type="molecule type" value="Genomic_DNA"/>
</dbReference>
<evidence type="ECO:0000256" key="2">
    <source>
        <dbReference type="ARBA" id="ARBA00022553"/>
    </source>
</evidence>
<evidence type="ECO:0000256" key="1">
    <source>
        <dbReference type="ARBA" id="ARBA00018672"/>
    </source>
</evidence>
<dbReference type="SMART" id="SM00448">
    <property type="entry name" value="REC"/>
    <property type="match status" value="1"/>
</dbReference>
<keyword evidence="4" id="KW-0805">Transcription regulation</keyword>
<dbReference type="OMA" id="LAEVWDW"/>
<feature type="modified residue" description="4-aspartylphosphate" evidence="8">
    <location>
        <position position="56"/>
    </location>
</feature>
<dbReference type="GO" id="GO:0000156">
    <property type="term" value="F:phosphorelay response regulator activity"/>
    <property type="evidence" value="ECO:0007669"/>
    <property type="project" value="TreeGrafter"/>
</dbReference>
<dbReference type="CDD" id="cd17574">
    <property type="entry name" value="REC_OmpR"/>
    <property type="match status" value="1"/>
</dbReference>
<evidence type="ECO:0000256" key="7">
    <source>
        <dbReference type="ARBA" id="ARBA00024867"/>
    </source>
</evidence>
<dbReference type="CDD" id="cd00383">
    <property type="entry name" value="trans_reg_C"/>
    <property type="match status" value="1"/>
</dbReference>
<keyword evidence="5 9" id="KW-0238">DNA-binding</keyword>
<gene>
    <name evidence="12" type="ORF">DPCES_3903</name>
</gene>
<sequence>MRYGMNKVLVVEDEDILREVIVDYLVENGYQALEAADGEKALELFLANSVDLVILDIVLPKVDGWSVCRRIRRNSGIPIIILTARSDEDDSLLGYELGADDYLIKPYSPRVLMAKVKRFLEKTSDTVEEMQISAGGILLNLGSRCVSVEGDPINLTHTEFEILAYLMQNKGLVITREQLITKLWGYDFYGDEKTVNSHIRNLRSKLGSKGSSIVTVIRSGYKFTEEQL</sequence>
<dbReference type="Pfam" id="PF00486">
    <property type="entry name" value="Trans_reg_C"/>
    <property type="match status" value="1"/>
</dbReference>
<evidence type="ECO:0000256" key="8">
    <source>
        <dbReference type="PROSITE-ProRule" id="PRU00169"/>
    </source>
</evidence>
<evidence type="ECO:0000256" key="4">
    <source>
        <dbReference type="ARBA" id="ARBA00023015"/>
    </source>
</evidence>
<evidence type="ECO:0000256" key="9">
    <source>
        <dbReference type="PROSITE-ProRule" id="PRU01091"/>
    </source>
</evidence>
<keyword evidence="6" id="KW-0804">Transcription</keyword>
<feature type="domain" description="OmpR/PhoB-type" evidence="11">
    <location>
        <begin position="129"/>
        <end position="225"/>
    </location>
</feature>
<comment type="function">
    <text evidence="7">May play the central regulatory role in sporulation. It may be an element of the effector pathway responsible for the activation of sporulation genes in response to nutritional stress. Spo0A may act in concert with spo0H (a sigma factor) to control the expression of some genes that are critical to the sporulation process.</text>
</comment>
<dbReference type="GO" id="GO:0006355">
    <property type="term" value="P:regulation of DNA-templated transcription"/>
    <property type="evidence" value="ECO:0007669"/>
    <property type="project" value="InterPro"/>
</dbReference>
<dbReference type="FunFam" id="3.40.50.2300:FF:000001">
    <property type="entry name" value="DNA-binding response regulator PhoB"/>
    <property type="match status" value="1"/>
</dbReference>
<evidence type="ECO:0000313" key="12">
    <source>
        <dbReference type="EMBL" id="CDX03789.1"/>
    </source>
</evidence>
<dbReference type="Gene3D" id="6.10.250.690">
    <property type="match status" value="1"/>
</dbReference>
<dbReference type="PANTHER" id="PTHR48111:SF73">
    <property type="entry name" value="ALKALINE PHOSPHATASE SYNTHESIS TRANSCRIPTIONAL REGULATORY PROTEIN PHOP"/>
    <property type="match status" value="1"/>
</dbReference>
<dbReference type="InterPro" id="IPR011006">
    <property type="entry name" value="CheY-like_superfamily"/>
</dbReference>
<dbReference type="Gene3D" id="1.10.10.10">
    <property type="entry name" value="Winged helix-like DNA-binding domain superfamily/Winged helix DNA-binding domain"/>
    <property type="match status" value="1"/>
</dbReference>
<evidence type="ECO:0000256" key="3">
    <source>
        <dbReference type="ARBA" id="ARBA00023012"/>
    </source>
</evidence>
<dbReference type="RefSeq" id="WP_011461254.1">
    <property type="nucleotide sequence ID" value="NZ_JAYFNZ010000042.1"/>
</dbReference>
<dbReference type="InterPro" id="IPR001789">
    <property type="entry name" value="Sig_transdc_resp-reg_receiver"/>
</dbReference>
<name>A0A098B4L3_DESHA</name>
<dbReference type="PANTHER" id="PTHR48111">
    <property type="entry name" value="REGULATOR OF RPOS"/>
    <property type="match status" value="1"/>
</dbReference>
<dbReference type="PROSITE" id="PS51755">
    <property type="entry name" value="OMPR_PHOB"/>
    <property type="match status" value="1"/>
</dbReference>
<organism evidence="12">
    <name type="scientific">Desulfitobacterium hafniense</name>
    <name type="common">Desulfitobacterium frappieri</name>
    <dbReference type="NCBI Taxonomy" id="49338"/>
    <lineage>
        <taxon>Bacteria</taxon>
        <taxon>Bacillati</taxon>
        <taxon>Bacillota</taxon>
        <taxon>Clostridia</taxon>
        <taxon>Eubacteriales</taxon>
        <taxon>Desulfitobacteriaceae</taxon>
        <taxon>Desulfitobacterium</taxon>
    </lineage>
</organism>
<feature type="DNA-binding region" description="OmpR/PhoB-type" evidence="9">
    <location>
        <begin position="129"/>
        <end position="225"/>
    </location>
</feature>
<evidence type="ECO:0000256" key="6">
    <source>
        <dbReference type="ARBA" id="ARBA00023163"/>
    </source>
</evidence>
<dbReference type="AlphaFoldDB" id="A0A098B4L3"/>
<evidence type="ECO:0000259" key="10">
    <source>
        <dbReference type="PROSITE" id="PS50110"/>
    </source>
</evidence>
<dbReference type="InterPro" id="IPR001867">
    <property type="entry name" value="OmpR/PhoB-type_DNA-bd"/>
</dbReference>
<keyword evidence="2 8" id="KW-0597">Phosphoprotein</keyword>
<keyword evidence="3" id="KW-0902">Two-component regulatory system</keyword>
<dbReference type="PATRIC" id="fig|49338.4.peg.4193"/>
<accession>A0A098B4L3</accession>
<evidence type="ECO:0000256" key="5">
    <source>
        <dbReference type="ARBA" id="ARBA00023125"/>
    </source>
</evidence>